<gene>
    <name evidence="2" type="ORF">SAMN05444362_10288</name>
</gene>
<protein>
    <recommendedName>
        <fullName evidence="4">DUF3826 domain-containing protein</fullName>
    </recommendedName>
</protein>
<sequence>MKRKFTYILLLFAFSVFVTNAQAQEVDDIQKKATLWVTSLNLNDSEKELRLIKVISTHLQTVNDWHNSHLDVIIPDGINPKTGEKISQLDKQIIVDSTLPKEVHETLMSGLRADLTEEQVEAILDKYTIGKVAFTMKAYKEIVPDMTPEEEAFILSNLKQAREQAIDYKSMKQISAIFEIYKNKIELYLYQNGHNWKAIYKEYVNALKKKKMSK</sequence>
<feature type="chain" id="PRO_5009908028" description="DUF3826 domain-containing protein" evidence="1">
    <location>
        <begin position="24"/>
        <end position="214"/>
    </location>
</feature>
<dbReference type="AlphaFoldDB" id="A0A1M4W0I6"/>
<evidence type="ECO:0000313" key="3">
    <source>
        <dbReference type="Proteomes" id="UP000184480"/>
    </source>
</evidence>
<dbReference type="Proteomes" id="UP000184480">
    <property type="component" value="Unassembled WGS sequence"/>
</dbReference>
<dbReference type="RefSeq" id="WP_062177041.1">
    <property type="nucleotide sequence ID" value="NZ_BBXL01000002.1"/>
</dbReference>
<proteinExistence type="predicted"/>
<evidence type="ECO:0008006" key="4">
    <source>
        <dbReference type="Google" id="ProtNLM"/>
    </source>
</evidence>
<dbReference type="InterPro" id="IPR024284">
    <property type="entry name" value="DUF3826"/>
</dbReference>
<name>A0A1M4W0I6_9BACT</name>
<evidence type="ECO:0000313" key="2">
    <source>
        <dbReference type="EMBL" id="SHE74655.1"/>
    </source>
</evidence>
<evidence type="ECO:0000256" key="1">
    <source>
        <dbReference type="SAM" id="SignalP"/>
    </source>
</evidence>
<accession>A0A1M4W0I6</accession>
<feature type="signal peptide" evidence="1">
    <location>
        <begin position="1"/>
        <end position="23"/>
    </location>
</feature>
<keyword evidence="1" id="KW-0732">Signal</keyword>
<dbReference type="EMBL" id="FQUC01000002">
    <property type="protein sequence ID" value="SHE74655.1"/>
    <property type="molecule type" value="Genomic_DNA"/>
</dbReference>
<dbReference type="STRING" id="1346286.SAMN05444362_10288"/>
<keyword evidence="3" id="KW-1185">Reference proteome</keyword>
<reference evidence="3" key="1">
    <citation type="submission" date="2016-11" db="EMBL/GenBank/DDBJ databases">
        <authorList>
            <person name="Varghese N."/>
            <person name="Submissions S."/>
        </authorList>
    </citation>
    <scope>NUCLEOTIDE SEQUENCE [LARGE SCALE GENOMIC DNA]</scope>
    <source>
        <strain evidence="3">DSM 27370</strain>
    </source>
</reference>
<organism evidence="2 3">
    <name type="scientific">Dysgonomonas macrotermitis</name>
    <dbReference type="NCBI Taxonomy" id="1346286"/>
    <lineage>
        <taxon>Bacteria</taxon>
        <taxon>Pseudomonadati</taxon>
        <taxon>Bacteroidota</taxon>
        <taxon>Bacteroidia</taxon>
        <taxon>Bacteroidales</taxon>
        <taxon>Dysgonomonadaceae</taxon>
        <taxon>Dysgonomonas</taxon>
    </lineage>
</organism>
<dbReference type="Pfam" id="PF12875">
    <property type="entry name" value="DUF3826"/>
    <property type="match status" value="1"/>
</dbReference>